<dbReference type="PRINTS" id="PR00412">
    <property type="entry name" value="EPOXHYDRLASE"/>
</dbReference>
<keyword evidence="4" id="KW-1185">Reference proteome</keyword>
<dbReference type="InterPro" id="IPR000073">
    <property type="entry name" value="AB_hydrolase_1"/>
</dbReference>
<dbReference type="AlphaFoldDB" id="A0A7C9VF54"/>
<dbReference type="Pfam" id="PF00561">
    <property type="entry name" value="Abhydrolase_1"/>
    <property type="match status" value="1"/>
</dbReference>
<evidence type="ECO:0000256" key="1">
    <source>
        <dbReference type="ARBA" id="ARBA00022801"/>
    </source>
</evidence>
<gene>
    <name evidence="3" type="ORF">G6N74_26260</name>
</gene>
<accession>A0A7C9VF54</accession>
<dbReference type="Gene3D" id="3.40.50.1820">
    <property type="entry name" value="alpha/beta hydrolase"/>
    <property type="match status" value="1"/>
</dbReference>
<dbReference type="InterPro" id="IPR000639">
    <property type="entry name" value="Epox_hydrolase-like"/>
</dbReference>
<dbReference type="InterPro" id="IPR029058">
    <property type="entry name" value="AB_hydrolase_fold"/>
</dbReference>
<feature type="domain" description="AB hydrolase-1" evidence="2">
    <location>
        <begin position="29"/>
        <end position="318"/>
    </location>
</feature>
<evidence type="ECO:0000313" key="4">
    <source>
        <dbReference type="Proteomes" id="UP000481252"/>
    </source>
</evidence>
<dbReference type="GO" id="GO:0016787">
    <property type="term" value="F:hydrolase activity"/>
    <property type="evidence" value="ECO:0007669"/>
    <property type="project" value="UniProtKB-KW"/>
</dbReference>
<dbReference type="RefSeq" id="WP_165120951.1">
    <property type="nucleotide sequence ID" value="NZ_JAAKZG010000017.1"/>
</dbReference>
<dbReference type="Proteomes" id="UP000481252">
    <property type="component" value="Unassembled WGS sequence"/>
</dbReference>
<name>A0A7C9VF54_9HYPH</name>
<evidence type="ECO:0000259" key="2">
    <source>
        <dbReference type="Pfam" id="PF00561"/>
    </source>
</evidence>
<comment type="caution">
    <text evidence="3">The sequence shown here is derived from an EMBL/GenBank/DDBJ whole genome shotgun (WGS) entry which is preliminary data.</text>
</comment>
<protein>
    <submittedName>
        <fullName evidence="3">Alpha/beta hydrolase</fullName>
    </submittedName>
</protein>
<proteinExistence type="predicted"/>
<organism evidence="3 4">
    <name type="scientific">Mesorhizobium zhangyense</name>
    <dbReference type="NCBI Taxonomy" id="1776730"/>
    <lineage>
        <taxon>Bacteria</taxon>
        <taxon>Pseudomonadati</taxon>
        <taxon>Pseudomonadota</taxon>
        <taxon>Alphaproteobacteria</taxon>
        <taxon>Hyphomicrobiales</taxon>
        <taxon>Phyllobacteriaceae</taxon>
        <taxon>Mesorhizobium</taxon>
    </lineage>
</organism>
<dbReference type="SUPFAM" id="SSF53474">
    <property type="entry name" value="alpha/beta-Hydrolases"/>
    <property type="match status" value="1"/>
</dbReference>
<dbReference type="PANTHER" id="PTHR43329">
    <property type="entry name" value="EPOXIDE HYDROLASE"/>
    <property type="match status" value="1"/>
</dbReference>
<dbReference type="EMBL" id="JAAKZG010000017">
    <property type="protein sequence ID" value="NGN44567.1"/>
    <property type="molecule type" value="Genomic_DNA"/>
</dbReference>
<evidence type="ECO:0000313" key="3">
    <source>
        <dbReference type="EMBL" id="NGN44567.1"/>
    </source>
</evidence>
<reference evidence="3 4" key="1">
    <citation type="submission" date="2020-02" db="EMBL/GenBank/DDBJ databases">
        <title>Genome sequence of the type strain CGMCC 1.15528 of Mesorhizobium zhangyense.</title>
        <authorList>
            <person name="Gao J."/>
            <person name="Sun J."/>
        </authorList>
    </citation>
    <scope>NUCLEOTIDE SEQUENCE [LARGE SCALE GENOMIC DNA]</scope>
    <source>
        <strain evidence="3 4">CGMCC 1.15528</strain>
    </source>
</reference>
<keyword evidence="1 3" id="KW-0378">Hydrolase</keyword>
<sequence length="345" mass="38769">MRTASITEHFVRTGTRETFYLQCGPNDGPVIVFIHGWPELAISWRHILPCFGALGFRAIAPDMRGYGRSAIHRTHDAYTQEHIVADMVALLDALGAEKAIWVGHDWGTATVWGIASHHPERCHGVANLCVPYRTIERGVEALLPLVDRAIYPDEKYPWGQWAYMRFYHERFQRATGVFEADPYAAIKALFRRGNPEALGKPSSHVKVFDAGGWFGGVDRAPDLVRDETVISEEELCAYAESLSRNGFFGPDSYYMNDAANFAYSEKSVNGGYLDMPVLFIAGRYDITCESVDSRLADPMKAFCRDLTTDVVMSGHWMAQEKPVEVNAILAQWLATKVPQSWPIHH</sequence>